<accession>A0A2T2XA13</accession>
<comment type="similarity">
    <text evidence="1">Belongs to the HIBADH-related family.</text>
</comment>
<evidence type="ECO:0000256" key="2">
    <source>
        <dbReference type="ARBA" id="ARBA00023002"/>
    </source>
</evidence>
<evidence type="ECO:0000259" key="5">
    <source>
        <dbReference type="Pfam" id="PF03446"/>
    </source>
</evidence>
<dbReference type="InterPro" id="IPR029154">
    <property type="entry name" value="HIBADH-like_NADP-bd"/>
</dbReference>
<proteinExistence type="inferred from homology"/>
<feature type="domain" description="6-phosphogluconate dehydrogenase NADP-binding" evidence="5">
    <location>
        <begin position="3"/>
        <end position="167"/>
    </location>
</feature>
<evidence type="ECO:0000313" key="8">
    <source>
        <dbReference type="Proteomes" id="UP000242699"/>
    </source>
</evidence>
<dbReference type="GO" id="GO:0016616">
    <property type="term" value="F:oxidoreductase activity, acting on the CH-OH group of donors, NAD or NADP as acceptor"/>
    <property type="evidence" value="ECO:0007669"/>
    <property type="project" value="TreeGrafter"/>
</dbReference>
<dbReference type="Pfam" id="PF03446">
    <property type="entry name" value="NAD_binding_2"/>
    <property type="match status" value="1"/>
</dbReference>
<name>A0A2T2XA13_9FIRM</name>
<dbReference type="AlphaFoldDB" id="A0A2T2XA13"/>
<evidence type="ECO:0000256" key="1">
    <source>
        <dbReference type="ARBA" id="ARBA00009080"/>
    </source>
</evidence>
<evidence type="ECO:0000256" key="3">
    <source>
        <dbReference type="ARBA" id="ARBA00023027"/>
    </source>
</evidence>
<dbReference type="GO" id="GO:0016054">
    <property type="term" value="P:organic acid catabolic process"/>
    <property type="evidence" value="ECO:0007669"/>
    <property type="project" value="UniProtKB-ARBA"/>
</dbReference>
<dbReference type="PIRSF" id="PIRSF000103">
    <property type="entry name" value="HIBADH"/>
    <property type="match status" value="1"/>
</dbReference>
<evidence type="ECO:0000313" key="7">
    <source>
        <dbReference type="EMBL" id="PSR31287.1"/>
    </source>
</evidence>
<dbReference type="Proteomes" id="UP000242699">
    <property type="component" value="Unassembled WGS sequence"/>
</dbReference>
<organism evidence="7 8">
    <name type="scientific">Sulfobacillus benefaciens</name>
    <dbReference type="NCBI Taxonomy" id="453960"/>
    <lineage>
        <taxon>Bacteria</taxon>
        <taxon>Bacillati</taxon>
        <taxon>Bacillota</taxon>
        <taxon>Clostridia</taxon>
        <taxon>Eubacteriales</taxon>
        <taxon>Clostridiales Family XVII. Incertae Sedis</taxon>
        <taxon>Sulfobacillus</taxon>
    </lineage>
</organism>
<keyword evidence="3" id="KW-0520">NAD</keyword>
<feature type="domain" description="3-hydroxyisobutyrate dehydrogenase-like NAD-binding" evidence="6">
    <location>
        <begin position="170"/>
        <end position="289"/>
    </location>
</feature>
<dbReference type="EMBL" id="PXYT01000003">
    <property type="protein sequence ID" value="PSR31287.1"/>
    <property type="molecule type" value="Genomic_DNA"/>
</dbReference>
<dbReference type="Gene3D" id="3.40.50.720">
    <property type="entry name" value="NAD(P)-binding Rossmann-like Domain"/>
    <property type="match status" value="1"/>
</dbReference>
<dbReference type="Gene3D" id="1.10.1040.10">
    <property type="entry name" value="N-(1-d-carboxylethyl)-l-norvaline Dehydrogenase, domain 2"/>
    <property type="match status" value="1"/>
</dbReference>
<dbReference type="InterPro" id="IPR008927">
    <property type="entry name" value="6-PGluconate_DH-like_C_sf"/>
</dbReference>
<reference evidence="7 8" key="1">
    <citation type="journal article" date="2014" name="BMC Genomics">
        <title>Comparison of environmental and isolate Sulfobacillus genomes reveals diverse carbon, sulfur, nitrogen, and hydrogen metabolisms.</title>
        <authorList>
            <person name="Justice N.B."/>
            <person name="Norman A."/>
            <person name="Brown C.T."/>
            <person name="Singh A."/>
            <person name="Thomas B.C."/>
            <person name="Banfield J.F."/>
        </authorList>
    </citation>
    <scope>NUCLEOTIDE SEQUENCE [LARGE SCALE GENOMIC DNA]</scope>
    <source>
        <strain evidence="7">AMDSBA1</strain>
    </source>
</reference>
<evidence type="ECO:0000256" key="4">
    <source>
        <dbReference type="PIRSR" id="PIRSR000103-1"/>
    </source>
</evidence>
<dbReference type="SUPFAM" id="SSF51735">
    <property type="entry name" value="NAD(P)-binding Rossmann-fold domains"/>
    <property type="match status" value="1"/>
</dbReference>
<protein>
    <submittedName>
        <fullName evidence="7">NAD(P)-dependent oxidoreductase</fullName>
    </submittedName>
</protein>
<comment type="caution">
    <text evidence="7">The sequence shown here is derived from an EMBL/GenBank/DDBJ whole genome shotgun (WGS) entry which is preliminary data.</text>
</comment>
<gene>
    <name evidence="7" type="ORF">C7B43_02655</name>
</gene>
<dbReference type="InterPro" id="IPR013328">
    <property type="entry name" value="6PGD_dom2"/>
</dbReference>
<dbReference type="InterPro" id="IPR036291">
    <property type="entry name" value="NAD(P)-bd_dom_sf"/>
</dbReference>
<dbReference type="Pfam" id="PF14833">
    <property type="entry name" value="NAD_binding_11"/>
    <property type="match status" value="1"/>
</dbReference>
<dbReference type="PANTHER" id="PTHR22981:SF80">
    <property type="entry name" value="BLR4309 PROTEIN"/>
    <property type="match status" value="1"/>
</dbReference>
<dbReference type="PANTHER" id="PTHR22981">
    <property type="entry name" value="3-HYDROXYISOBUTYRATE DEHYDROGENASE-RELATED"/>
    <property type="match status" value="1"/>
</dbReference>
<dbReference type="GO" id="GO:0050661">
    <property type="term" value="F:NADP binding"/>
    <property type="evidence" value="ECO:0007669"/>
    <property type="project" value="InterPro"/>
</dbReference>
<dbReference type="InterPro" id="IPR015815">
    <property type="entry name" value="HIBADH-related"/>
</dbReference>
<dbReference type="SUPFAM" id="SSF48179">
    <property type="entry name" value="6-phosphogluconate dehydrogenase C-terminal domain-like"/>
    <property type="match status" value="1"/>
</dbReference>
<dbReference type="PROSITE" id="PS00895">
    <property type="entry name" value="3_HYDROXYISOBUT_DH"/>
    <property type="match status" value="1"/>
</dbReference>
<sequence length="305" mass="33074">MTYGLIGLGAMGQAMAERWLEAGHDLVVYNRSRRKAEALADKFPSRVVVAEYPREVAIRAKYILSMVADDRAVQDIAGNDKDTGGLISALDSEHVWVDSSTISPKTSQHLSRIVSRQGSVRLEAPVSGSVDAAREGRLLMFIGGPQETVGKVRPMLEPLVSHIEWVGEAGQALALKLGINLNLALQVEGFVEGLMVAESAGLSREKVVQYMLESVIASPSLKYRVPLAFNPPDQPWFTTNLMLKDLRLALDQAGDYLATIPLTTLTADLLRLAVRNGHGHEDFAALIPYMSSIASSPSHDSSGTR</sequence>
<dbReference type="InterPro" id="IPR006115">
    <property type="entry name" value="6PGDH_NADP-bd"/>
</dbReference>
<dbReference type="InterPro" id="IPR002204">
    <property type="entry name" value="3-OH-isobutyrate_DH-rel_CS"/>
</dbReference>
<keyword evidence="2" id="KW-0560">Oxidoreductase</keyword>
<evidence type="ECO:0000259" key="6">
    <source>
        <dbReference type="Pfam" id="PF14833"/>
    </source>
</evidence>
<feature type="active site" evidence="4">
    <location>
        <position position="176"/>
    </location>
</feature>
<dbReference type="GO" id="GO:0051287">
    <property type="term" value="F:NAD binding"/>
    <property type="evidence" value="ECO:0007669"/>
    <property type="project" value="InterPro"/>
</dbReference>